<comment type="caution">
    <text evidence="5">The sequence shown here is derived from an EMBL/GenBank/DDBJ whole genome shotgun (WGS) entry which is preliminary data.</text>
</comment>
<feature type="region of interest" description="Disordered" evidence="3">
    <location>
        <begin position="270"/>
        <end position="379"/>
    </location>
</feature>
<feature type="compositionally biased region" description="Low complexity" evidence="3">
    <location>
        <begin position="428"/>
        <end position="440"/>
    </location>
</feature>
<sequence>MANLAEEGSRLRRVTRPNYDFDPDAVYPDPHAQVWATYYAESGLDPAGAIYSTFVSNLENRSDSFSQPTLTINTSFLEKPSASTHRSVQPEPEDFDYLCATYGISVTLPSPTSAAVIREFRPTRPDELALQLGDKIYVIHTFKDGWSFVKKANGEEGRGVVPNYCLAIDTDFIEEPSAPTPNSVQPEPEGFDYLRATYGISMTLPINTTVKYDFKPSHSDEVAVKGGDSVYMLRKFDDGCAVIRKGAGEGEWGVVPADCLLLEDTSPILKLPGPRTPSSLPCLSPVRSPNFESREVKNRKSKRNVLGLLEPRKSGQRAREDDSIPSSEVDPPIQPKSELIRHSVLKKGSSTSNDGGLSAADEPPGLTSQSTHRVRFDPSKNLEFQFSTYDKSSISSAPRWDTISQNSEEEDEFPDPSSISLTNDTSFPDSPTLPSPNLSPSYKEVNSLANTASSVQKSLITSSASYDSSLRLGQLDSTPGPAPVLGGKVSNAEVYTQPVLTDIRRESTAAVQTLSTVAVAQESVLSLRIIYRVNNFPDSCC</sequence>
<feature type="compositionally biased region" description="Basic and acidic residues" evidence="3">
    <location>
        <begin position="310"/>
        <end position="322"/>
    </location>
</feature>
<name>A0ABR1ITI5_9AGAR</name>
<gene>
    <name evidence="5" type="ORF">VKT23_017919</name>
</gene>
<feature type="compositionally biased region" description="Polar residues" evidence="3">
    <location>
        <begin position="395"/>
        <end position="406"/>
    </location>
</feature>
<keyword evidence="1 2" id="KW-0728">SH3 domain</keyword>
<evidence type="ECO:0000256" key="2">
    <source>
        <dbReference type="PROSITE-ProRule" id="PRU00192"/>
    </source>
</evidence>
<dbReference type="Pfam" id="PF14604">
    <property type="entry name" value="SH3_9"/>
    <property type="match status" value="1"/>
</dbReference>
<dbReference type="Proteomes" id="UP001498398">
    <property type="component" value="Unassembled WGS sequence"/>
</dbReference>
<dbReference type="EMBL" id="JBANRG010000078">
    <property type="protein sequence ID" value="KAK7438584.1"/>
    <property type="molecule type" value="Genomic_DNA"/>
</dbReference>
<evidence type="ECO:0000256" key="1">
    <source>
        <dbReference type="ARBA" id="ARBA00022443"/>
    </source>
</evidence>
<accession>A0ABR1ITI5</accession>
<feature type="domain" description="SH3" evidence="4">
    <location>
        <begin position="109"/>
        <end position="171"/>
    </location>
</feature>
<feature type="region of interest" description="Disordered" evidence="3">
    <location>
        <begin position="395"/>
        <end position="440"/>
    </location>
</feature>
<evidence type="ECO:0000313" key="6">
    <source>
        <dbReference type="Proteomes" id="UP001498398"/>
    </source>
</evidence>
<evidence type="ECO:0000313" key="5">
    <source>
        <dbReference type="EMBL" id="KAK7438584.1"/>
    </source>
</evidence>
<evidence type="ECO:0000259" key="4">
    <source>
        <dbReference type="PROSITE" id="PS50002"/>
    </source>
</evidence>
<proteinExistence type="predicted"/>
<organism evidence="5 6">
    <name type="scientific">Marasmiellus scandens</name>
    <dbReference type="NCBI Taxonomy" id="2682957"/>
    <lineage>
        <taxon>Eukaryota</taxon>
        <taxon>Fungi</taxon>
        <taxon>Dikarya</taxon>
        <taxon>Basidiomycota</taxon>
        <taxon>Agaricomycotina</taxon>
        <taxon>Agaricomycetes</taxon>
        <taxon>Agaricomycetidae</taxon>
        <taxon>Agaricales</taxon>
        <taxon>Marasmiineae</taxon>
        <taxon>Omphalotaceae</taxon>
        <taxon>Marasmiellus</taxon>
    </lineage>
</organism>
<dbReference type="SUPFAM" id="SSF50044">
    <property type="entry name" value="SH3-domain"/>
    <property type="match status" value="2"/>
</dbReference>
<keyword evidence="6" id="KW-1185">Reference proteome</keyword>
<dbReference type="PROSITE" id="PS50002">
    <property type="entry name" value="SH3"/>
    <property type="match status" value="2"/>
</dbReference>
<feature type="domain" description="SH3" evidence="4">
    <location>
        <begin position="203"/>
        <end position="265"/>
    </location>
</feature>
<dbReference type="InterPro" id="IPR001452">
    <property type="entry name" value="SH3_domain"/>
</dbReference>
<reference evidence="5 6" key="1">
    <citation type="submission" date="2024-01" db="EMBL/GenBank/DDBJ databases">
        <title>A draft genome for the cacao thread blight pathogen Marasmiellus scandens.</title>
        <authorList>
            <person name="Baruah I.K."/>
            <person name="Leung J."/>
            <person name="Bukari Y."/>
            <person name="Amoako-Attah I."/>
            <person name="Meinhardt L.W."/>
            <person name="Bailey B.A."/>
            <person name="Cohen S.P."/>
        </authorList>
    </citation>
    <scope>NUCLEOTIDE SEQUENCE [LARGE SCALE GENOMIC DNA]</scope>
    <source>
        <strain evidence="5 6">GH-19</strain>
    </source>
</reference>
<protein>
    <recommendedName>
        <fullName evidence="4">SH3 domain-containing protein</fullName>
    </recommendedName>
</protein>
<evidence type="ECO:0000256" key="3">
    <source>
        <dbReference type="SAM" id="MobiDB-lite"/>
    </source>
</evidence>
<dbReference type="Gene3D" id="2.30.30.40">
    <property type="entry name" value="SH3 Domains"/>
    <property type="match status" value="2"/>
</dbReference>
<dbReference type="SMART" id="SM00326">
    <property type="entry name" value="SH3"/>
    <property type="match status" value="2"/>
</dbReference>
<dbReference type="InterPro" id="IPR036028">
    <property type="entry name" value="SH3-like_dom_sf"/>
</dbReference>